<keyword evidence="2" id="KW-0472">Membrane</keyword>
<dbReference type="Gene3D" id="2.60.200.20">
    <property type="match status" value="1"/>
</dbReference>
<dbReference type="Proteomes" id="UP000066624">
    <property type="component" value="Chromosome"/>
</dbReference>
<feature type="region of interest" description="Disordered" evidence="1">
    <location>
        <begin position="1"/>
        <end position="22"/>
    </location>
</feature>
<gene>
    <name evidence="3" type="ORF">WM2015_536</name>
</gene>
<keyword evidence="2" id="KW-1133">Transmembrane helix</keyword>
<accession>A0A0K0XTA4</accession>
<keyword evidence="4" id="KW-1185">Reference proteome</keyword>
<dbReference type="SMART" id="SM00240">
    <property type="entry name" value="FHA"/>
    <property type="match status" value="1"/>
</dbReference>
<evidence type="ECO:0000313" key="4">
    <source>
        <dbReference type="Proteomes" id="UP000066624"/>
    </source>
</evidence>
<dbReference type="PROSITE" id="PS50006">
    <property type="entry name" value="FHA_DOMAIN"/>
    <property type="match status" value="1"/>
</dbReference>
<protein>
    <submittedName>
        <fullName evidence="3">Uncharacterized protein</fullName>
    </submittedName>
</protein>
<dbReference type="KEGG" id="wma:WM2015_536"/>
<dbReference type="AlphaFoldDB" id="A0A0K0XTA4"/>
<proteinExistence type="predicted"/>
<dbReference type="SUPFAM" id="SSF49879">
    <property type="entry name" value="SMAD/FHA domain"/>
    <property type="match status" value="1"/>
</dbReference>
<dbReference type="EMBL" id="CP012154">
    <property type="protein sequence ID" value="AKS40918.1"/>
    <property type="molecule type" value="Genomic_DNA"/>
</dbReference>
<dbReference type="InterPro" id="IPR000253">
    <property type="entry name" value="FHA_dom"/>
</dbReference>
<evidence type="ECO:0000256" key="1">
    <source>
        <dbReference type="SAM" id="MobiDB-lite"/>
    </source>
</evidence>
<dbReference type="InterPro" id="IPR008984">
    <property type="entry name" value="SMAD_FHA_dom_sf"/>
</dbReference>
<dbReference type="Pfam" id="PF00498">
    <property type="entry name" value="FHA"/>
    <property type="match status" value="1"/>
</dbReference>
<feature type="transmembrane region" description="Helical" evidence="2">
    <location>
        <begin position="149"/>
        <end position="170"/>
    </location>
</feature>
<dbReference type="RefSeq" id="WP_169751073.1">
    <property type="nucleotide sequence ID" value="NZ_CP012154.1"/>
</dbReference>
<dbReference type="STRING" id="1579979.WM2015_536"/>
<feature type="compositionally biased region" description="Basic and acidic residues" evidence="1">
    <location>
        <begin position="1"/>
        <end position="11"/>
    </location>
</feature>
<evidence type="ECO:0000313" key="3">
    <source>
        <dbReference type="EMBL" id="AKS40918.1"/>
    </source>
</evidence>
<reference evidence="4" key="1">
    <citation type="submission" date="2015-07" db="EMBL/GenBank/DDBJ databases">
        <authorList>
            <person name="Kim K.M."/>
        </authorList>
    </citation>
    <scope>NUCLEOTIDE SEQUENCE [LARGE SCALE GENOMIC DNA]</scope>
    <source>
        <strain evidence="4">KCTC 42284</strain>
    </source>
</reference>
<name>A0A0K0XTA4_9GAMM</name>
<dbReference type="PANTHER" id="PTHR23308">
    <property type="entry name" value="NUCLEAR INHIBITOR OF PROTEIN PHOSPHATASE-1"/>
    <property type="match status" value="1"/>
</dbReference>
<sequence>MSTDQDNERKAQKQGPQGTHVFSRGEVDQLIEEVAAGDGGVGGAHLQGLSDGVKDQAFALRGERIVIGRGDGCDIVLKDASVSSEHARLSHDPGGWRVANLLSTNGTFINDAKISNGVLHHGDRIRFGRVEFKLHDPDKKRKESAGGGVMRWLPWVGAAVVIAVVVWVVLN</sequence>
<keyword evidence="2" id="KW-0812">Transmembrane</keyword>
<dbReference type="InterPro" id="IPR050923">
    <property type="entry name" value="Cell_Proc_Reg/RNA_Proc"/>
</dbReference>
<organism evidence="3 4">
    <name type="scientific">Wenzhouxiangella marina</name>
    <dbReference type="NCBI Taxonomy" id="1579979"/>
    <lineage>
        <taxon>Bacteria</taxon>
        <taxon>Pseudomonadati</taxon>
        <taxon>Pseudomonadota</taxon>
        <taxon>Gammaproteobacteria</taxon>
        <taxon>Chromatiales</taxon>
        <taxon>Wenzhouxiangellaceae</taxon>
        <taxon>Wenzhouxiangella</taxon>
    </lineage>
</organism>
<dbReference type="CDD" id="cd00060">
    <property type="entry name" value="FHA"/>
    <property type="match status" value="1"/>
</dbReference>
<evidence type="ECO:0000256" key="2">
    <source>
        <dbReference type="SAM" id="Phobius"/>
    </source>
</evidence>